<dbReference type="EMBL" id="VRMN01000001">
    <property type="protein sequence ID" value="KAA8498819.1"/>
    <property type="molecule type" value="Genomic_DNA"/>
</dbReference>
<evidence type="ECO:0000256" key="5">
    <source>
        <dbReference type="ARBA" id="ARBA00022692"/>
    </source>
</evidence>
<feature type="transmembrane region" description="Helical" evidence="8">
    <location>
        <begin position="36"/>
        <end position="58"/>
    </location>
</feature>
<keyword evidence="7 8" id="KW-0472">Membrane</keyword>
<dbReference type="InterPro" id="IPR046513">
    <property type="entry name" value="DUF6691"/>
</dbReference>
<keyword evidence="4" id="KW-0997">Cell inner membrane</keyword>
<evidence type="ECO:0000256" key="2">
    <source>
        <dbReference type="ARBA" id="ARBA00022448"/>
    </source>
</evidence>
<dbReference type="PANTHER" id="PTHR30574">
    <property type="entry name" value="INNER MEMBRANE PROTEIN YEDE"/>
    <property type="match status" value="1"/>
</dbReference>
<comment type="subcellular location">
    <subcellularLocation>
        <location evidence="1">Cell inner membrane</location>
        <topology evidence="1">Multi-pass membrane protein</topology>
    </subcellularLocation>
</comment>
<comment type="caution">
    <text evidence="9">The sequence shown here is derived from an EMBL/GenBank/DDBJ whole genome shotgun (WGS) entry which is preliminary data.</text>
</comment>
<keyword evidence="3" id="KW-1003">Cell membrane</keyword>
<keyword evidence="6 8" id="KW-1133">Transmembrane helix</keyword>
<dbReference type="PANTHER" id="PTHR30574:SF1">
    <property type="entry name" value="SULPHUR TRANSPORT DOMAIN-CONTAINING PROTEIN"/>
    <property type="match status" value="1"/>
</dbReference>
<dbReference type="Proteomes" id="UP000324585">
    <property type="component" value="Unassembled WGS sequence"/>
</dbReference>
<evidence type="ECO:0000256" key="1">
    <source>
        <dbReference type="ARBA" id="ARBA00004429"/>
    </source>
</evidence>
<feature type="transmembrane region" description="Helical" evidence="8">
    <location>
        <begin position="227"/>
        <end position="256"/>
    </location>
</feature>
<evidence type="ECO:0000256" key="8">
    <source>
        <dbReference type="SAM" id="Phobius"/>
    </source>
</evidence>
<protein>
    <submittedName>
        <fullName evidence="9">UPF0394 membrane protein</fullName>
    </submittedName>
</protein>
<feature type="transmembrane region" description="Helical" evidence="8">
    <location>
        <begin position="337"/>
        <end position="358"/>
    </location>
</feature>
<evidence type="ECO:0000313" key="10">
    <source>
        <dbReference type="Proteomes" id="UP000324585"/>
    </source>
</evidence>
<evidence type="ECO:0000256" key="6">
    <source>
        <dbReference type="ARBA" id="ARBA00022989"/>
    </source>
</evidence>
<dbReference type="AlphaFoldDB" id="A0A5J4Z4A5"/>
<evidence type="ECO:0000256" key="4">
    <source>
        <dbReference type="ARBA" id="ARBA00022519"/>
    </source>
</evidence>
<proteinExistence type="predicted"/>
<feature type="transmembrane region" description="Helical" evidence="8">
    <location>
        <begin position="78"/>
        <end position="100"/>
    </location>
</feature>
<feature type="transmembrane region" description="Helical" evidence="8">
    <location>
        <begin position="268"/>
        <end position="287"/>
    </location>
</feature>
<name>A0A5J4Z4A5_PORPP</name>
<dbReference type="GO" id="GO:0005886">
    <property type="term" value="C:plasma membrane"/>
    <property type="evidence" value="ECO:0007669"/>
    <property type="project" value="UniProtKB-SubCell"/>
</dbReference>
<keyword evidence="2" id="KW-0813">Transport</keyword>
<sequence length="369" mass="38482">MAMANDETASAESDATPSVAGKGDAVALAERPPISWGLAASFFLCALLLGAGLGISGMVDPRHANGFFNLFNMIEGHWDPSLALVFMSGLIANSVVYYVLKPIFKKPVFADEFNIPCRTDIDHALVVGSVLFGAGWAFTGFCPGPGLVAVASLNFKTILFVGTMLVGMILCKTIQSSLRSSMERPGATSAIGASAVALAVITVAMDAARFKTSPPMREFTISYTEPIVGGLMIGSAVGAMMILAGQVLGISGLVSALFDATVRFESKIYRGFFLVGLIAAGVLLSMFRPGSLDNHMVRSDAFYLVGGLLVGFGTCLGSGCTSGHGIAGLARLSPRSIVAVGSFFATNIFISTLLYRLFDVGSGWKAVLA</sequence>
<keyword evidence="5 8" id="KW-0812">Transmembrane</keyword>
<feature type="transmembrane region" description="Helical" evidence="8">
    <location>
        <begin position="153"/>
        <end position="174"/>
    </location>
</feature>
<feature type="transmembrane region" description="Helical" evidence="8">
    <location>
        <begin position="121"/>
        <end position="141"/>
    </location>
</feature>
<evidence type="ECO:0000313" key="9">
    <source>
        <dbReference type="EMBL" id="KAA8498819.1"/>
    </source>
</evidence>
<keyword evidence="10" id="KW-1185">Reference proteome</keyword>
<dbReference type="OMA" id="REFTISY"/>
<gene>
    <name evidence="9" type="ORF">FVE85_6404</name>
</gene>
<dbReference type="OrthoDB" id="10254418at2759"/>
<dbReference type="Pfam" id="PF20398">
    <property type="entry name" value="DUF6691"/>
    <property type="match status" value="1"/>
</dbReference>
<evidence type="ECO:0000256" key="3">
    <source>
        <dbReference type="ARBA" id="ARBA00022475"/>
    </source>
</evidence>
<feature type="transmembrane region" description="Helical" evidence="8">
    <location>
        <begin position="302"/>
        <end position="330"/>
    </location>
</feature>
<evidence type="ECO:0000256" key="7">
    <source>
        <dbReference type="ARBA" id="ARBA00023136"/>
    </source>
</evidence>
<organism evidence="9 10">
    <name type="scientific">Porphyridium purpureum</name>
    <name type="common">Red alga</name>
    <name type="synonym">Porphyridium cruentum</name>
    <dbReference type="NCBI Taxonomy" id="35688"/>
    <lineage>
        <taxon>Eukaryota</taxon>
        <taxon>Rhodophyta</taxon>
        <taxon>Bangiophyceae</taxon>
        <taxon>Porphyridiales</taxon>
        <taxon>Porphyridiaceae</taxon>
        <taxon>Porphyridium</taxon>
    </lineage>
</organism>
<feature type="transmembrane region" description="Helical" evidence="8">
    <location>
        <begin position="186"/>
        <end position="207"/>
    </location>
</feature>
<accession>A0A5J4Z4A5</accession>
<dbReference type="InterPro" id="IPR007272">
    <property type="entry name" value="Sulf_transp_TsuA/YedE"/>
</dbReference>
<reference evidence="10" key="1">
    <citation type="journal article" date="2019" name="Nat. Commun.">
        <title>Expansion of phycobilisome linker gene families in mesophilic red algae.</title>
        <authorList>
            <person name="Lee J."/>
            <person name="Kim D."/>
            <person name="Bhattacharya D."/>
            <person name="Yoon H.S."/>
        </authorList>
    </citation>
    <scope>NUCLEOTIDE SEQUENCE [LARGE SCALE GENOMIC DNA]</scope>
    <source>
        <strain evidence="10">CCMP 1328</strain>
    </source>
</reference>